<dbReference type="GO" id="GO:0042941">
    <property type="term" value="P:D-alanine transmembrane transport"/>
    <property type="evidence" value="ECO:0007669"/>
    <property type="project" value="TreeGrafter"/>
</dbReference>
<organism evidence="5 6">
    <name type="scientific">Actinobacteria bacterium BACL15 MAG-120619-bin91</name>
    <dbReference type="NCBI Taxonomy" id="1655562"/>
    <lineage>
        <taxon>Bacteria</taxon>
        <taxon>Bacillati</taxon>
        <taxon>Actinomycetota</taxon>
        <taxon>Actinomycetes</taxon>
        <taxon>Actinomycetes incertae sedis</taxon>
        <taxon>ac1 cluster</taxon>
    </lineage>
</organism>
<evidence type="ECO:0000256" key="1">
    <source>
        <dbReference type="ARBA" id="ARBA00022448"/>
    </source>
</evidence>
<dbReference type="Pfam" id="PF12399">
    <property type="entry name" value="BCA_ABC_TP_C"/>
    <property type="match status" value="1"/>
</dbReference>
<dbReference type="Pfam" id="PF00005">
    <property type="entry name" value="ABC_tran"/>
    <property type="match status" value="1"/>
</dbReference>
<dbReference type="GO" id="GO:0015808">
    <property type="term" value="P:L-alanine transport"/>
    <property type="evidence" value="ECO:0007669"/>
    <property type="project" value="TreeGrafter"/>
</dbReference>
<dbReference type="GO" id="GO:0005524">
    <property type="term" value="F:ATP binding"/>
    <property type="evidence" value="ECO:0007669"/>
    <property type="project" value="UniProtKB-KW"/>
</dbReference>
<dbReference type="PANTHER" id="PTHR45772">
    <property type="entry name" value="CONSERVED COMPONENT OF ABC TRANSPORTER FOR NATURAL AMINO ACIDS-RELATED"/>
    <property type="match status" value="1"/>
</dbReference>
<protein>
    <submittedName>
        <fullName evidence="5">ABC transporter ATP-binding protein</fullName>
    </submittedName>
</protein>
<reference evidence="5 6" key="1">
    <citation type="submission" date="2015-10" db="EMBL/GenBank/DDBJ databases">
        <title>Metagenome-Assembled Genomes uncover a global brackish microbiome.</title>
        <authorList>
            <person name="Hugerth L.W."/>
            <person name="Larsson J."/>
            <person name="Alneberg J."/>
            <person name="Lindh M.V."/>
            <person name="Legrand C."/>
            <person name="Pinhassi J."/>
            <person name="Andersson A.F."/>
        </authorList>
    </citation>
    <scope>NUCLEOTIDE SEQUENCE [LARGE SCALE GENOMIC DNA]</scope>
    <source>
        <strain evidence="5">BACL15 MAG-120619-bin91</strain>
    </source>
</reference>
<dbReference type="GO" id="GO:1903806">
    <property type="term" value="P:L-isoleucine import across plasma membrane"/>
    <property type="evidence" value="ECO:0007669"/>
    <property type="project" value="TreeGrafter"/>
</dbReference>
<dbReference type="EMBL" id="LIAM01000013">
    <property type="protein sequence ID" value="KRO36363.1"/>
    <property type="molecule type" value="Genomic_DNA"/>
</dbReference>
<evidence type="ECO:0000259" key="4">
    <source>
        <dbReference type="PROSITE" id="PS50893"/>
    </source>
</evidence>
<dbReference type="InterPro" id="IPR032823">
    <property type="entry name" value="BCA_ABC_TP_C"/>
</dbReference>
<dbReference type="InterPro" id="IPR003593">
    <property type="entry name" value="AAA+_ATPase"/>
</dbReference>
<evidence type="ECO:0000256" key="3">
    <source>
        <dbReference type="ARBA" id="ARBA00022840"/>
    </source>
</evidence>
<evidence type="ECO:0000313" key="6">
    <source>
        <dbReference type="Proteomes" id="UP000053274"/>
    </source>
</evidence>
<accession>A0A0R2PHP7</accession>
<dbReference type="CDD" id="cd03219">
    <property type="entry name" value="ABC_Mj1267_LivG_branched"/>
    <property type="match status" value="1"/>
</dbReference>
<dbReference type="Proteomes" id="UP000053274">
    <property type="component" value="Unassembled WGS sequence"/>
</dbReference>
<sequence length="258" mass="28297">MSTPVMSLKNVTIQFGGVKALNDVSFDINKQEILGLIGPNGAGKTTVFNVVTGVYQISSGVIEFQGKSLAGVKRYRITRGGIARTFQNIRLWGDMTSLENVVTATDTHKKSGLLSGLFGMPISRREEKRDTTRAQELLDFIGIGEYSDRLAKNLPYGVQRRLEIARALGTNPKLLLLDEPAAGFNPAEKVELANTIRKIRDAGYTVLLIEHDMSLVMQVSDRIVVLDFGEKIAEGTPSEVQEDPRVIEAYLGVQEDAS</sequence>
<dbReference type="PANTHER" id="PTHR45772:SF7">
    <property type="entry name" value="AMINO ACID ABC TRANSPORTER ATP-BINDING PROTEIN"/>
    <property type="match status" value="1"/>
</dbReference>
<name>A0A0R2PHP7_9ACTN</name>
<keyword evidence="3 5" id="KW-0067">ATP-binding</keyword>
<dbReference type="GO" id="GO:0015188">
    <property type="term" value="F:L-isoleucine transmembrane transporter activity"/>
    <property type="evidence" value="ECO:0007669"/>
    <property type="project" value="TreeGrafter"/>
</dbReference>
<dbReference type="InterPro" id="IPR003439">
    <property type="entry name" value="ABC_transporter-like_ATP-bd"/>
</dbReference>
<dbReference type="GO" id="GO:0005886">
    <property type="term" value="C:plasma membrane"/>
    <property type="evidence" value="ECO:0007669"/>
    <property type="project" value="TreeGrafter"/>
</dbReference>
<dbReference type="GO" id="GO:0015192">
    <property type="term" value="F:L-phenylalanine transmembrane transporter activity"/>
    <property type="evidence" value="ECO:0007669"/>
    <property type="project" value="TreeGrafter"/>
</dbReference>
<dbReference type="GO" id="GO:0005304">
    <property type="term" value="F:L-valine transmembrane transporter activity"/>
    <property type="evidence" value="ECO:0007669"/>
    <property type="project" value="TreeGrafter"/>
</dbReference>
<keyword evidence="2" id="KW-0547">Nucleotide-binding</keyword>
<dbReference type="SUPFAM" id="SSF52540">
    <property type="entry name" value="P-loop containing nucleoside triphosphate hydrolases"/>
    <property type="match status" value="1"/>
</dbReference>
<evidence type="ECO:0000256" key="2">
    <source>
        <dbReference type="ARBA" id="ARBA00022741"/>
    </source>
</evidence>
<dbReference type="PROSITE" id="PS50893">
    <property type="entry name" value="ABC_TRANSPORTER_2"/>
    <property type="match status" value="1"/>
</dbReference>
<keyword evidence="1" id="KW-0813">Transport</keyword>
<dbReference type="Gene3D" id="3.40.50.300">
    <property type="entry name" value="P-loop containing nucleotide triphosphate hydrolases"/>
    <property type="match status" value="1"/>
</dbReference>
<dbReference type="SMART" id="SM00382">
    <property type="entry name" value="AAA"/>
    <property type="match status" value="1"/>
</dbReference>
<dbReference type="FunFam" id="3.40.50.300:FF:000421">
    <property type="entry name" value="Branched-chain amino acid ABC transporter ATP-binding protein"/>
    <property type="match status" value="1"/>
</dbReference>
<dbReference type="InterPro" id="IPR027417">
    <property type="entry name" value="P-loop_NTPase"/>
</dbReference>
<gene>
    <name evidence="5" type="ORF">ABR54_01975</name>
</gene>
<dbReference type="GO" id="GO:0016887">
    <property type="term" value="F:ATP hydrolysis activity"/>
    <property type="evidence" value="ECO:0007669"/>
    <property type="project" value="InterPro"/>
</dbReference>
<feature type="domain" description="ABC transporter" evidence="4">
    <location>
        <begin position="6"/>
        <end position="253"/>
    </location>
</feature>
<evidence type="ECO:0000313" key="5">
    <source>
        <dbReference type="EMBL" id="KRO36363.1"/>
    </source>
</evidence>
<dbReference type="AlphaFoldDB" id="A0A0R2PHP7"/>
<comment type="caution">
    <text evidence="5">The sequence shown here is derived from an EMBL/GenBank/DDBJ whole genome shotgun (WGS) entry which is preliminary data.</text>
</comment>
<proteinExistence type="predicted"/>
<dbReference type="InterPro" id="IPR051120">
    <property type="entry name" value="ABC_AA/LPS_Transport"/>
</dbReference>
<dbReference type="GO" id="GO:1903805">
    <property type="term" value="P:L-valine import across plasma membrane"/>
    <property type="evidence" value="ECO:0007669"/>
    <property type="project" value="TreeGrafter"/>
</dbReference>